<name>A0AAW9S8K2_9BACT</name>
<dbReference type="EMBL" id="JBDKWZ010000008">
    <property type="protein sequence ID" value="MEN7549294.1"/>
    <property type="molecule type" value="Genomic_DNA"/>
</dbReference>
<gene>
    <name evidence="1" type="ORF">AAG747_15325</name>
</gene>
<reference evidence="1 2" key="1">
    <citation type="submission" date="2024-04" db="EMBL/GenBank/DDBJ databases">
        <title>Novel genus in family Flammeovirgaceae.</title>
        <authorList>
            <person name="Nguyen T.H."/>
            <person name="Vuong T.Q."/>
            <person name="Le H."/>
            <person name="Kim S.-G."/>
        </authorList>
    </citation>
    <scope>NUCLEOTIDE SEQUENCE [LARGE SCALE GENOMIC DNA]</scope>
    <source>
        <strain evidence="1 2">JCM 23209</strain>
    </source>
</reference>
<protein>
    <submittedName>
        <fullName evidence="1">Uncharacterized protein</fullName>
    </submittedName>
</protein>
<keyword evidence="2" id="KW-1185">Reference proteome</keyword>
<evidence type="ECO:0000313" key="1">
    <source>
        <dbReference type="EMBL" id="MEN7549294.1"/>
    </source>
</evidence>
<proteinExistence type="predicted"/>
<dbReference type="RefSeq" id="WP_346822070.1">
    <property type="nucleotide sequence ID" value="NZ_JBDKWZ010000008.1"/>
</dbReference>
<dbReference type="AlphaFoldDB" id="A0AAW9S8K2"/>
<evidence type="ECO:0000313" key="2">
    <source>
        <dbReference type="Proteomes" id="UP001403385"/>
    </source>
</evidence>
<dbReference type="Proteomes" id="UP001403385">
    <property type="component" value="Unassembled WGS sequence"/>
</dbReference>
<comment type="caution">
    <text evidence="1">The sequence shown here is derived from an EMBL/GenBank/DDBJ whole genome shotgun (WGS) entry which is preliminary data.</text>
</comment>
<organism evidence="1 2">
    <name type="scientific">Rapidithrix thailandica</name>
    <dbReference type="NCBI Taxonomy" id="413964"/>
    <lineage>
        <taxon>Bacteria</taxon>
        <taxon>Pseudomonadati</taxon>
        <taxon>Bacteroidota</taxon>
        <taxon>Cytophagia</taxon>
        <taxon>Cytophagales</taxon>
        <taxon>Flammeovirgaceae</taxon>
        <taxon>Rapidithrix</taxon>
    </lineage>
</organism>
<accession>A0AAW9S8K2</accession>
<sequence>MTTSEHRELQEMLSEFTKNAKTFTEQKNYEALSKRADLMLMESECHDRTNWDRHEFMRANAKQKLG</sequence>